<dbReference type="VEuPathDB" id="TriTrypDB:Tb427_000102400"/>
<dbReference type="InterPro" id="IPR001812">
    <property type="entry name" value="Trypano_VSG_A_N_dom"/>
</dbReference>
<evidence type="ECO:0000256" key="6">
    <source>
        <dbReference type="ARBA" id="ARBA00023180"/>
    </source>
</evidence>
<evidence type="ECO:0000259" key="10">
    <source>
        <dbReference type="Pfam" id="PF10659"/>
    </source>
</evidence>
<name>M4T1J5_9TRYP</name>
<dbReference type="Pfam" id="PF10659">
    <property type="entry name" value="Trypan_glycop_C"/>
    <property type="match status" value="1"/>
</dbReference>
<reference evidence="11" key="2">
    <citation type="journal article" date="2014" name="Mol. Biochem. Parasitol.">
        <title>Capturing the variant surface glycoprotein repertoire (the VSGnome) of Trypanosoma brucei Lister 427.</title>
        <authorList>
            <person name="Cross G.A."/>
            <person name="Kim H.S."/>
            <person name="Wickstead B."/>
        </authorList>
    </citation>
    <scope>NUCLEOTIDE SEQUENCE</scope>
    <source>
        <strain evidence="11">Lister 427</strain>
    </source>
</reference>
<evidence type="ECO:0000313" key="11">
    <source>
        <dbReference type="EMBL" id="AGH60922.1"/>
    </source>
</evidence>
<keyword evidence="5" id="KW-0472">Membrane</keyword>
<keyword evidence="3" id="KW-1003">Cell membrane</keyword>
<dbReference type="InterPro" id="IPR019609">
    <property type="entry name" value="Variant_surf_glycoprt_trypan_C"/>
</dbReference>
<evidence type="ECO:0000256" key="7">
    <source>
        <dbReference type="ARBA" id="ARBA00023288"/>
    </source>
</evidence>
<keyword evidence="6" id="KW-0325">Glycoprotein</keyword>
<organism evidence="11">
    <name type="scientific">Trypanosoma brucei</name>
    <dbReference type="NCBI Taxonomy" id="5691"/>
    <lineage>
        <taxon>Eukaryota</taxon>
        <taxon>Discoba</taxon>
        <taxon>Euglenozoa</taxon>
        <taxon>Kinetoplastea</taxon>
        <taxon>Metakinetoplastina</taxon>
        <taxon>Trypanosomatida</taxon>
        <taxon>Trypanosomatidae</taxon>
        <taxon>Trypanosoma</taxon>
    </lineage>
</organism>
<reference evidence="11" key="1">
    <citation type="submission" date="2013-02" db="EMBL/GenBank/DDBJ databases">
        <authorList>
            <person name="Cross G.A.M."/>
            <person name="Kim H.-S."/>
            <person name="Wickstead B."/>
        </authorList>
    </citation>
    <scope>NUCLEOTIDE SEQUENCE</scope>
    <source>
        <strain evidence="11">Lister 427</strain>
    </source>
</reference>
<evidence type="ECO:0000256" key="5">
    <source>
        <dbReference type="ARBA" id="ARBA00023136"/>
    </source>
</evidence>
<keyword evidence="7" id="KW-0449">Lipoprotein</keyword>
<dbReference type="GO" id="GO:0098552">
    <property type="term" value="C:side of membrane"/>
    <property type="evidence" value="ECO:0007669"/>
    <property type="project" value="UniProtKB-KW"/>
</dbReference>
<dbReference type="Pfam" id="PF00913">
    <property type="entry name" value="Trypan_glycop"/>
    <property type="match status" value="1"/>
</dbReference>
<proteinExistence type="predicted"/>
<evidence type="ECO:0000259" key="9">
    <source>
        <dbReference type="Pfam" id="PF00913"/>
    </source>
</evidence>
<comment type="function">
    <text evidence="1">VSG forms a coat on the surface of the parasite. The trypanosome evades the immune response of the host by expressing a series of antigenically distinct VSGs from an estimated 1000 VSG genes.</text>
</comment>
<keyword evidence="4" id="KW-0336">GPI-anchor</keyword>
<dbReference type="EMBL" id="KC613491">
    <property type="protein sequence ID" value="AGH60922.1"/>
    <property type="molecule type" value="Genomic_DNA"/>
</dbReference>
<feature type="domain" description="Trypanosome variant surface glycoprotein C-terminal" evidence="10">
    <location>
        <begin position="417"/>
        <end position="527"/>
    </location>
</feature>
<feature type="domain" description="Trypanosome variant surface glycoprotein A-type N-terminal" evidence="9">
    <location>
        <begin position="22"/>
        <end position="382"/>
    </location>
</feature>
<protein>
    <submittedName>
        <fullName evidence="11">Variant surface glycoprotein 344</fullName>
    </submittedName>
</protein>
<keyword evidence="8" id="KW-0732">Signal</keyword>
<evidence type="ECO:0000256" key="2">
    <source>
        <dbReference type="ARBA" id="ARBA00004609"/>
    </source>
</evidence>
<dbReference type="VEuPathDB" id="TriTrypDB:Tb927.9.160"/>
<dbReference type="SUPFAM" id="SSF58087">
    <property type="entry name" value="Variant surface glycoprotein (N-terminal domain)"/>
    <property type="match status" value="1"/>
</dbReference>
<dbReference type="Gene3D" id="3.30.1680.30">
    <property type="match status" value="1"/>
</dbReference>
<dbReference type="GO" id="GO:0005886">
    <property type="term" value="C:plasma membrane"/>
    <property type="evidence" value="ECO:0007669"/>
    <property type="project" value="UniProtKB-SubCell"/>
</dbReference>
<evidence type="ECO:0000256" key="1">
    <source>
        <dbReference type="ARBA" id="ARBA00002523"/>
    </source>
</evidence>
<dbReference type="AlphaFoldDB" id="M4T1J5"/>
<dbReference type="GO" id="GO:0042783">
    <property type="term" value="P:symbiont-mediated evasion of host immune response"/>
    <property type="evidence" value="ECO:0007669"/>
    <property type="project" value="InterPro"/>
</dbReference>
<sequence>MSHSFHWVTIAIFLISEGTLYAEGAAGVGLKKSTWSKLCDLSEELATITGDAAGRLEQILEEINLRRRAAMRAAVFAAKQPATNFGTQALILSTYFSTRAENLMEKLKNSEAATLVAATSKTAYLKGRIDDSLQLLADSKSTTNNACLLNTAGNGPANTATSGQIEGTICRLAPPSGKTINKKRVNIDGKNIKQLIFTSGTDNNQETTGTAGAFKCRLLDADRSASTGYADTQAISGGVHLAGGYIKLDQAGGNHIKVASQAELKSGRSKKATAYSEAITAVEQLDRLLAEAHGNETGELHTWETLTAVFVKLKLAKDPSNENELKKDITEQLGSIKDNIIVNIEKKIYELVIPAADSPTKGQTTLGEISDLDQLVSLRGLYQLRDAVSREKSVSAQACNAEGGESAKSEGDKQKECERHHASQTDCDSKDFCTYNKTKDEDKRCVYNATKVKANNAPVAQTQTGGTAATSSDRCTKHTKKEECEAENKNVKAADKSVCGYIEDKCKDFCILVNNKNFLIPAFVSLLF</sequence>
<evidence type="ECO:0000256" key="3">
    <source>
        <dbReference type="ARBA" id="ARBA00022475"/>
    </source>
</evidence>
<feature type="chain" id="PRO_5004058186" evidence="8">
    <location>
        <begin position="23"/>
        <end position="528"/>
    </location>
</feature>
<evidence type="ECO:0000256" key="4">
    <source>
        <dbReference type="ARBA" id="ARBA00022622"/>
    </source>
</evidence>
<dbReference type="Gene3D" id="1.10.470.10">
    <property type="entry name" value="Variant Surface Glycoprotein, subunit A, domain 2"/>
    <property type="match status" value="1"/>
</dbReference>
<evidence type="ECO:0000256" key="8">
    <source>
        <dbReference type="SAM" id="SignalP"/>
    </source>
</evidence>
<comment type="subcellular location">
    <subcellularLocation>
        <location evidence="2">Cell membrane</location>
        <topology evidence="2">Lipid-anchor</topology>
        <topology evidence="2">GPI-anchor</topology>
    </subcellularLocation>
</comment>
<dbReference type="Gene3D" id="3.90.150.10">
    <property type="entry name" value="Variant Surface Glycoprotein, subunit A domain 1"/>
    <property type="match status" value="1"/>
</dbReference>
<accession>M4T1J5</accession>
<feature type="signal peptide" evidence="8">
    <location>
        <begin position="1"/>
        <end position="22"/>
    </location>
</feature>